<feature type="region of interest" description="Disordered" evidence="5">
    <location>
        <begin position="243"/>
        <end position="262"/>
    </location>
</feature>
<feature type="region of interest" description="Disordered" evidence="5">
    <location>
        <begin position="822"/>
        <end position="851"/>
    </location>
</feature>
<feature type="region of interest" description="Disordered" evidence="5">
    <location>
        <begin position="548"/>
        <end position="572"/>
    </location>
</feature>
<dbReference type="SUPFAM" id="SSF52540">
    <property type="entry name" value="P-loop containing nucleoside triphosphate hydrolases"/>
    <property type="match status" value="4"/>
</dbReference>
<evidence type="ECO:0000313" key="7">
    <source>
        <dbReference type="Proteomes" id="UP000324629"/>
    </source>
</evidence>
<evidence type="ECO:0000313" key="6">
    <source>
        <dbReference type="EMBL" id="KAA3677596.1"/>
    </source>
</evidence>
<keyword evidence="1" id="KW-0808">Transferase</keyword>
<name>A0A5J4NPT7_9TREM</name>
<feature type="non-terminal residue" evidence="6">
    <location>
        <position position="1"/>
    </location>
</feature>
<evidence type="ECO:0000256" key="5">
    <source>
        <dbReference type="SAM" id="MobiDB-lite"/>
    </source>
</evidence>
<dbReference type="PANTHER" id="PTHR23359">
    <property type="entry name" value="NUCLEOTIDE KINASE"/>
    <property type="match status" value="1"/>
</dbReference>
<dbReference type="Gene3D" id="3.40.50.300">
    <property type="entry name" value="P-loop containing nucleotide triphosphate hydrolases"/>
    <property type="match status" value="3"/>
</dbReference>
<dbReference type="GO" id="GO:0006139">
    <property type="term" value="P:nucleobase-containing compound metabolic process"/>
    <property type="evidence" value="ECO:0007669"/>
    <property type="project" value="InterPro"/>
</dbReference>
<feature type="compositionally biased region" description="Basic and acidic residues" evidence="5">
    <location>
        <begin position="200"/>
        <end position="209"/>
    </location>
</feature>
<reference evidence="6 7" key="1">
    <citation type="journal article" date="2019" name="Gigascience">
        <title>Whole-genome sequence of the oriental lung fluke Paragonimus westermani.</title>
        <authorList>
            <person name="Oey H."/>
            <person name="Zakrzewski M."/>
            <person name="Narain K."/>
            <person name="Devi K.R."/>
            <person name="Agatsuma T."/>
            <person name="Nawaratna S."/>
            <person name="Gobert G.N."/>
            <person name="Jones M.K."/>
            <person name="Ragan M.A."/>
            <person name="McManus D.P."/>
            <person name="Krause L."/>
        </authorList>
    </citation>
    <scope>NUCLEOTIDE SEQUENCE [LARGE SCALE GENOMIC DNA]</scope>
    <source>
        <strain evidence="6 7">IND2009</strain>
    </source>
</reference>
<evidence type="ECO:0000256" key="2">
    <source>
        <dbReference type="ARBA" id="ARBA00022741"/>
    </source>
</evidence>
<feature type="region of interest" description="Disordered" evidence="5">
    <location>
        <begin position="686"/>
        <end position="724"/>
    </location>
</feature>
<dbReference type="Proteomes" id="UP000324629">
    <property type="component" value="Unassembled WGS sequence"/>
</dbReference>
<dbReference type="GO" id="GO:0019205">
    <property type="term" value="F:nucleobase-containing compound kinase activity"/>
    <property type="evidence" value="ECO:0007669"/>
    <property type="project" value="InterPro"/>
</dbReference>
<keyword evidence="3 6" id="KW-0418">Kinase</keyword>
<dbReference type="GO" id="GO:0005524">
    <property type="term" value="F:ATP binding"/>
    <property type="evidence" value="ECO:0007669"/>
    <property type="project" value="InterPro"/>
</dbReference>
<feature type="compositionally biased region" description="Acidic residues" evidence="5">
    <location>
        <begin position="243"/>
        <end position="254"/>
    </location>
</feature>
<dbReference type="EMBL" id="QNGE01001431">
    <property type="protein sequence ID" value="KAA3677596.1"/>
    <property type="molecule type" value="Genomic_DNA"/>
</dbReference>
<evidence type="ECO:0000256" key="1">
    <source>
        <dbReference type="ARBA" id="ARBA00022679"/>
    </source>
</evidence>
<gene>
    <name evidence="6" type="ORF">DEA37_0011924</name>
</gene>
<dbReference type="InterPro" id="IPR000850">
    <property type="entry name" value="Adenylat/UMP-CMP_kin"/>
</dbReference>
<keyword evidence="4" id="KW-0175">Coiled coil</keyword>
<dbReference type="Pfam" id="PF00406">
    <property type="entry name" value="ADK"/>
    <property type="match status" value="1"/>
</dbReference>
<feature type="region of interest" description="Disordered" evidence="5">
    <location>
        <begin position="184"/>
        <end position="227"/>
    </location>
</feature>
<comment type="caution">
    <text evidence="6">The sequence shown here is derived from an EMBL/GenBank/DDBJ whole genome shotgun (WGS) entry which is preliminary data.</text>
</comment>
<dbReference type="InterPro" id="IPR027417">
    <property type="entry name" value="P-loop_NTPase"/>
</dbReference>
<accession>A0A5J4NPT7</accession>
<proteinExistence type="predicted"/>
<keyword evidence="2" id="KW-0547">Nucleotide-binding</keyword>
<organism evidence="6 7">
    <name type="scientific">Paragonimus westermani</name>
    <dbReference type="NCBI Taxonomy" id="34504"/>
    <lineage>
        <taxon>Eukaryota</taxon>
        <taxon>Metazoa</taxon>
        <taxon>Spiralia</taxon>
        <taxon>Lophotrochozoa</taxon>
        <taxon>Platyhelminthes</taxon>
        <taxon>Trematoda</taxon>
        <taxon>Digenea</taxon>
        <taxon>Plagiorchiida</taxon>
        <taxon>Troglotremata</taxon>
        <taxon>Troglotrematidae</taxon>
        <taxon>Paragonimus</taxon>
    </lineage>
</organism>
<sequence length="1961" mass="222659">NRCHVIRNRPTHEMYSQPILLRTYRTRSQQLDQQFYRPVNPYDTEEGKLHFLHQKPLCIVILGHPCTGKTTLASKLCRKWKLQLVNATEIIKEHINNNTETGRSLNDVLLSGAALSDETVFNLIDTKLKSPECAHYGYVLDDLPTYGEAQLTAEQQLQYILSLKLQPDCLIRIQTPLEDLTNRRNGLRIDPQDGGLYTRRSYEPDRQIADEPVEAKPPPPPSGKPVNATEVLATLETEDVDMEAMGEEGEEEEEPGHPDFPKISEKVKERLTVRIQDLPDVMHIDSKHYRERVSQHIKYLLARHNPLKVIELDGNQTPTELFHNLLVRLQAMNYYPSVAPVRFASEASEEEEELPESMDMEEMFRTLATRKMPGPRARWQRSAWQRFCPVSLYQGYLALGKPEFAVGFLGNIFCMYSFENFTAFMANPRPYLLPPQPRPPFRVMVVGPAASGKSTVIRLLAERYGARVLDLVGMLQEEHDAMLAKRLADVEAETEAAVIAEVRERHEQELLALQTNKTATDATDGVTATVAEAIEQEAIDVVAEEIYEQQEDDSRSGAESQEEAAPDLREPVDKDHYEVRVRVREALNRARQIPVELDVDLYLNAVRAAVEEAEEKLRSENPGGPLRGNWIVDGMPMRTAVWKNFIEKAPELLPDLVVALVDSSGQSEFLLRRWYRLNREGFTATKSVTSEESTGKELTEDIETTEENSAEKSPEEDLSPPAGHQRDAALTRLNEDMKQWTQSASLLRSTTTQYGTPIDTLDIDIVDKMFEQLRDEIMDHLHKPFQVQPIPVSQAELEEQEEEDAAAFEEEEDVDAVDAFGEGEEGVEEEEEAKEEETMGEGEGDGEAEEEVDHSRNLDKKLGMTSHFCPVALHDYGILRAGNPDLAVIQDGLIYYFCSEDARNKFMEAPEKILCDVQHPIKIPPPRILLLGPNGSGKSLHGRQLATSLGLFYVNVDCLLQEIVLPKVGQKLGKEYEDDQPVPDIVLPPLEEDGTPKTDVTESLIPTAIEPTALIDKADLTDHERNVTQYLMNRTSLPESTLHWLLGKYWTQEPYKSTGFILEGFPASVEQLRFLIDANYFPDLVIMLNTGVEEVIGRVLPNRLDLWRKKTAKNAANALALKEWKAKKKELAKERRRAELLEELKARRANLQAGRGLASTDATEEDEELDDEVDIDELLAKDQEDIEEELHEEEAETEADAIERLTEEIREQCEESVENLGEVMEQLEESSIPKIQVDAGGRVTWVRYRLVKRINAYVENRRSMFERVYPVTPRIAERLIANGHRFPSRFGRWCPVSLLNQRVRLPPLCVPPVRVPNWKFIPVLPGVPGETLPVTKPTTCAALFRDNVYWFANTTARSLFMRNPLKYTQGTPDPPIAMPLRMAIVGAPKTGKTSSKFTNYCIVELPLSIVDTFILDGYPITAEQGRLMSLHNVRPSLILELLATTQEEREELMRRGMNDAVDAAAQARKALESEGKPTEDDELQDDIEALSTAAPHTTVLRTEEGFQRPIPQTNMAKELAVKIQAFDHAAKYRRDWIREHQGILVDLNAMQNRWKLWRQILVVTNHRMQHLQLYMANVLSGKAASIAEMGIEEGRFKDRAGEFRHYCPVSLKERGELEDTINEPKYDLVVTVSVEQTSEPSFNSHTELIGRKMEAQPRLLAEQKPDPSCIWSICVPTTLKFAAEYHGRYYRMAGPVELAKFLAHPEQYVPPIATNLALSDEKLPVRLQIDSIELSRDAFPTQMALRGYCSVCFVKGKQRYDGLHLGLREYLAQYENEIYTFCSNDCLLQFLRKPATYQNLVLPHKLPPIPAPVVVSALPLPGFLEQTVATVLQRALSALGQYRPKFPFLKIKRSALIYMGLHLKGYNPRRPECEKQKYQSKLSDFMDACNLPKWLAKTMPIRFQPINERPAKLTDRLDQFLQLQRFVDQSPAWIETPKLESASKPASRGIRFSLSNPFGLV</sequence>
<keyword evidence="7" id="KW-1185">Reference proteome</keyword>
<feature type="coiled-coil region" evidence="4">
    <location>
        <begin position="1176"/>
        <end position="1230"/>
    </location>
</feature>
<evidence type="ECO:0000256" key="3">
    <source>
        <dbReference type="ARBA" id="ARBA00022777"/>
    </source>
</evidence>
<evidence type="ECO:0000256" key="4">
    <source>
        <dbReference type="SAM" id="Coils"/>
    </source>
</evidence>
<protein>
    <submittedName>
        <fullName evidence="6">Adenylate/nucleoside-diphosphate kinase</fullName>
    </submittedName>
</protein>